<dbReference type="SMART" id="SM00368">
    <property type="entry name" value="LRR_RI"/>
    <property type="match status" value="4"/>
</dbReference>
<dbReference type="EMBL" id="CAVLGL010000035">
    <property type="protein sequence ID" value="CAK1581489.1"/>
    <property type="molecule type" value="Genomic_DNA"/>
</dbReference>
<dbReference type="Pfam" id="PF13516">
    <property type="entry name" value="LRR_6"/>
    <property type="match status" value="3"/>
</dbReference>
<evidence type="ECO:0000313" key="2">
    <source>
        <dbReference type="EMBL" id="CAK1581489.1"/>
    </source>
</evidence>
<name>A0AAV1KG24_9NEOP</name>
<dbReference type="Proteomes" id="UP001314205">
    <property type="component" value="Unassembled WGS sequence"/>
</dbReference>
<dbReference type="PANTHER" id="PTHR24114:SF2">
    <property type="entry name" value="F-BOX DOMAIN-CONTAINING PROTEIN-RELATED"/>
    <property type="match status" value="1"/>
</dbReference>
<dbReference type="Gene3D" id="3.80.10.10">
    <property type="entry name" value="Ribonuclease Inhibitor"/>
    <property type="match status" value="1"/>
</dbReference>
<organism evidence="2 3">
    <name type="scientific">Parnassius mnemosyne</name>
    <name type="common">clouded apollo</name>
    <dbReference type="NCBI Taxonomy" id="213953"/>
    <lineage>
        <taxon>Eukaryota</taxon>
        <taxon>Metazoa</taxon>
        <taxon>Ecdysozoa</taxon>
        <taxon>Arthropoda</taxon>
        <taxon>Hexapoda</taxon>
        <taxon>Insecta</taxon>
        <taxon>Pterygota</taxon>
        <taxon>Neoptera</taxon>
        <taxon>Endopterygota</taxon>
        <taxon>Lepidoptera</taxon>
        <taxon>Glossata</taxon>
        <taxon>Ditrysia</taxon>
        <taxon>Papilionoidea</taxon>
        <taxon>Papilionidae</taxon>
        <taxon>Parnassiinae</taxon>
        <taxon>Parnassini</taxon>
        <taxon>Parnassius</taxon>
        <taxon>Driopa</taxon>
    </lineage>
</organism>
<feature type="region of interest" description="Disordered" evidence="1">
    <location>
        <begin position="516"/>
        <end position="544"/>
    </location>
</feature>
<proteinExistence type="predicted"/>
<keyword evidence="3" id="KW-1185">Reference proteome</keyword>
<protein>
    <recommendedName>
        <fullName evidence="4">Leucine-rich repeat-containing protein 74A</fullName>
    </recommendedName>
</protein>
<feature type="compositionally biased region" description="Pro residues" evidence="1">
    <location>
        <begin position="520"/>
        <end position="534"/>
    </location>
</feature>
<accession>A0AAV1KG24</accession>
<dbReference type="InterPro" id="IPR001611">
    <property type="entry name" value="Leu-rich_rpt"/>
</dbReference>
<comment type="caution">
    <text evidence="2">The sequence shown here is derived from an EMBL/GenBank/DDBJ whole genome shotgun (WGS) entry which is preliminary data.</text>
</comment>
<dbReference type="InterPro" id="IPR032675">
    <property type="entry name" value="LRR_dom_sf"/>
</dbReference>
<dbReference type="SUPFAM" id="SSF52047">
    <property type="entry name" value="RNI-like"/>
    <property type="match status" value="1"/>
</dbReference>
<sequence length="544" mass="61521">MSENHDVEVIFEKEVDSSEEPPMEEWLSVMLQIPEENLKRINYGKGLYDPGSGEICAKYLSMSASSVLRHPYFNYPAVIDPGIHEALLNPEPANIYPDDGQELYLTLCKEAGLCPIGSFYRQLLQNKINLRYYGVHPMAFRVISMVLKLNKFVMILDLTDNWISEDGCFHLGEMLAKNNTLKVLVLHGCRIGSEGARRLFVNLPQNSVLRELNLCKNRLNDKGVEYLANAVGLGANICNIDLSYNSLTDNSVNFLVDAFEKNNKLTHLNLSWNMIQSPNTIFSLCSKLAENNAFVELNLSWNSLSGLLIGKSINLLLRNKNFSYLNLSNNRLYGPAINSIAAGIEKGGNLVLLDLSSNPLLPEDAYKLLLPMMISSVKLQKLILHNVYVTPDFIKLRNEILSMKFRENAEIEYGGVYAEAVHKSVHLKDLVLNRIDYLSKKSKKRSVDIALIVMELYKSNKEPMDTKPFIRALKERGLPLEEELTDQLTSLFAGPPKPKSATVNLAAMIEYFKRKWPERQLPPTPPPEPEPMPNPVIKKKQKKK</sequence>
<reference evidence="2 3" key="1">
    <citation type="submission" date="2023-11" db="EMBL/GenBank/DDBJ databases">
        <authorList>
            <person name="Hedman E."/>
            <person name="Englund M."/>
            <person name="Stromberg M."/>
            <person name="Nyberg Akerstrom W."/>
            <person name="Nylinder S."/>
            <person name="Jareborg N."/>
            <person name="Kallberg Y."/>
            <person name="Kronander E."/>
        </authorList>
    </citation>
    <scope>NUCLEOTIDE SEQUENCE [LARGE SCALE GENOMIC DNA]</scope>
</reference>
<evidence type="ECO:0008006" key="4">
    <source>
        <dbReference type="Google" id="ProtNLM"/>
    </source>
</evidence>
<dbReference type="PANTHER" id="PTHR24114">
    <property type="entry name" value="LEUCINE RICH REPEAT FAMILY PROTEIN"/>
    <property type="match status" value="1"/>
</dbReference>
<dbReference type="AlphaFoldDB" id="A0AAV1KG24"/>
<evidence type="ECO:0000313" key="3">
    <source>
        <dbReference type="Proteomes" id="UP001314205"/>
    </source>
</evidence>
<dbReference type="PROSITE" id="PS51450">
    <property type="entry name" value="LRR"/>
    <property type="match status" value="1"/>
</dbReference>
<gene>
    <name evidence="2" type="ORF">PARMNEM_LOCUS3147</name>
</gene>
<dbReference type="InterPro" id="IPR052394">
    <property type="entry name" value="LRR-containing"/>
</dbReference>
<evidence type="ECO:0000256" key="1">
    <source>
        <dbReference type="SAM" id="MobiDB-lite"/>
    </source>
</evidence>